<keyword evidence="2" id="KW-0805">Transcription regulation</keyword>
<evidence type="ECO:0000256" key="2">
    <source>
        <dbReference type="ARBA" id="ARBA00023015"/>
    </source>
</evidence>
<feature type="compositionally biased region" description="Low complexity" evidence="6">
    <location>
        <begin position="388"/>
        <end position="403"/>
    </location>
</feature>
<dbReference type="GO" id="GO:0006357">
    <property type="term" value="P:regulation of transcription by RNA polymerase II"/>
    <property type="evidence" value="ECO:0007669"/>
    <property type="project" value="InterPro"/>
</dbReference>
<dbReference type="PROSITE" id="PS51011">
    <property type="entry name" value="ARID"/>
    <property type="match status" value="1"/>
</dbReference>
<protein>
    <submittedName>
        <fullName evidence="9">AT-rich interactive domain-containing protein 3C</fullName>
    </submittedName>
</protein>
<comment type="subcellular location">
    <subcellularLocation>
        <location evidence="1">Nucleus</location>
    </subcellularLocation>
</comment>
<feature type="region of interest" description="Disordered" evidence="6">
    <location>
        <begin position="345"/>
        <end position="368"/>
    </location>
</feature>
<keyword evidence="5" id="KW-0539">Nucleus</keyword>
<feature type="compositionally biased region" description="Low complexity" evidence="6">
    <location>
        <begin position="148"/>
        <end position="165"/>
    </location>
</feature>
<evidence type="ECO:0000256" key="1">
    <source>
        <dbReference type="ARBA" id="ARBA00004123"/>
    </source>
</evidence>
<feature type="region of interest" description="Disordered" evidence="6">
    <location>
        <begin position="1"/>
        <end position="68"/>
    </location>
</feature>
<proteinExistence type="predicted"/>
<accession>A0AAJ7SI28</accession>
<keyword evidence="3" id="KW-0238">DNA-binding</keyword>
<reference evidence="9" key="1">
    <citation type="submission" date="2025-08" db="UniProtKB">
        <authorList>
            <consortium name="RefSeq"/>
        </authorList>
    </citation>
    <scope>IDENTIFICATION</scope>
</reference>
<organism evidence="8 9">
    <name type="scientific">Galendromus occidentalis</name>
    <name type="common">western predatory mite</name>
    <dbReference type="NCBI Taxonomy" id="34638"/>
    <lineage>
        <taxon>Eukaryota</taxon>
        <taxon>Metazoa</taxon>
        <taxon>Ecdysozoa</taxon>
        <taxon>Arthropoda</taxon>
        <taxon>Chelicerata</taxon>
        <taxon>Arachnida</taxon>
        <taxon>Acari</taxon>
        <taxon>Parasitiformes</taxon>
        <taxon>Mesostigmata</taxon>
        <taxon>Gamasina</taxon>
        <taxon>Phytoseioidea</taxon>
        <taxon>Phytoseiidae</taxon>
        <taxon>Typhlodrominae</taxon>
        <taxon>Galendromus</taxon>
    </lineage>
</organism>
<evidence type="ECO:0000256" key="6">
    <source>
        <dbReference type="SAM" id="MobiDB-lite"/>
    </source>
</evidence>
<dbReference type="Pfam" id="PF01388">
    <property type="entry name" value="ARID"/>
    <property type="match status" value="1"/>
</dbReference>
<keyword evidence="8" id="KW-1185">Reference proteome</keyword>
<dbReference type="KEGG" id="goe:100909148"/>
<dbReference type="Gene3D" id="1.10.150.60">
    <property type="entry name" value="ARID DNA-binding domain"/>
    <property type="match status" value="1"/>
</dbReference>
<dbReference type="FunFam" id="1.10.150.60:FF:000007">
    <property type="entry name" value="AT-rich interactive domain-containing protein 3C"/>
    <property type="match status" value="1"/>
</dbReference>
<dbReference type="RefSeq" id="XP_028969182.1">
    <property type="nucleotide sequence ID" value="XM_029113349.1"/>
</dbReference>
<feature type="region of interest" description="Disordered" evidence="6">
    <location>
        <begin position="384"/>
        <end position="419"/>
    </location>
</feature>
<dbReference type="SMART" id="SM00501">
    <property type="entry name" value="BRIGHT"/>
    <property type="match status" value="1"/>
</dbReference>
<dbReference type="InterPro" id="IPR045147">
    <property type="entry name" value="ARI3A/B/C"/>
</dbReference>
<dbReference type="PANTHER" id="PTHR15348">
    <property type="entry name" value="AT-RICH INTERACTIVE DOMAIN-CONTAINING PROTEIN ARID DOMAIN- CONTAINING PROTEIN DEAD RINGER PROTEIN B-CELL REGULATOR OF IGH TRANSCRIPTION BRIGHT"/>
    <property type="match status" value="1"/>
</dbReference>
<dbReference type="SUPFAM" id="SSF46774">
    <property type="entry name" value="ARID-like"/>
    <property type="match status" value="1"/>
</dbReference>
<feature type="compositionally biased region" description="Acidic residues" evidence="6">
    <location>
        <begin position="18"/>
        <end position="34"/>
    </location>
</feature>
<dbReference type="InterPro" id="IPR036431">
    <property type="entry name" value="ARID_dom_sf"/>
</dbReference>
<sequence length="473" mass="52414">MECAADLVEQNMTTRDEPIDDDDYGADEEDDEQELDLRRSPCENGSSGGDLSDPPSHVSKDLKDSQQDQLQMSAAALATAQAMFAAAGKASDRLPSLGFLPGAHGFLNAQAHLQALRNPAFLQLTQNLGLPDPEKQYGFDSQLKQIFASQQQQQQQPQGFKAPAQTSSNPEDTPKQKSSTEFCRDFKLLYELSDDPKRKEFLDDLFAFMHNRGTPVNRIPIMAKQVLDLYELYRLVVARGGLVEVINKKIWREITKGLNLPSSITSAAFTLRTQYMKYLYPYECSKEKLSEPEELQAAIDGNRREGRRSSYNHFNDMLSSSQVRSPNNPPLSLVSHRGLLQLNGGLNGSNNSLNNSSSGDEDNSIGSITPLNQEQALNLDVKTERKSPPLLSLPQSQPLPSSLKRGLNPLDQLSPPEHPANHLKKLCTEELLKNHMKIPIIGKDGRPVDAGIPVSMEINGVLYQGILFAQPKH</sequence>
<dbReference type="SMART" id="SM01014">
    <property type="entry name" value="ARID"/>
    <property type="match status" value="1"/>
</dbReference>
<feature type="domain" description="ARID" evidence="7">
    <location>
        <begin position="195"/>
        <end position="287"/>
    </location>
</feature>
<evidence type="ECO:0000259" key="7">
    <source>
        <dbReference type="PROSITE" id="PS51011"/>
    </source>
</evidence>
<feature type="region of interest" description="Disordered" evidence="6">
    <location>
        <begin position="148"/>
        <end position="180"/>
    </location>
</feature>
<dbReference type="CDD" id="cd16867">
    <property type="entry name" value="ARID_ARID3"/>
    <property type="match status" value="1"/>
</dbReference>
<dbReference type="AlphaFoldDB" id="A0AAJ7SI28"/>
<evidence type="ECO:0000256" key="4">
    <source>
        <dbReference type="ARBA" id="ARBA00023163"/>
    </source>
</evidence>
<dbReference type="GO" id="GO:0003677">
    <property type="term" value="F:DNA binding"/>
    <property type="evidence" value="ECO:0007669"/>
    <property type="project" value="UniProtKB-KW"/>
</dbReference>
<feature type="compositionally biased region" description="Low complexity" evidence="6">
    <location>
        <begin position="345"/>
        <end position="358"/>
    </location>
</feature>
<dbReference type="GeneID" id="100909148"/>
<evidence type="ECO:0000256" key="3">
    <source>
        <dbReference type="ARBA" id="ARBA00023125"/>
    </source>
</evidence>
<evidence type="ECO:0000313" key="9">
    <source>
        <dbReference type="RefSeq" id="XP_028969182.1"/>
    </source>
</evidence>
<dbReference type="Proteomes" id="UP000694867">
    <property type="component" value="Unplaced"/>
</dbReference>
<evidence type="ECO:0000256" key="5">
    <source>
        <dbReference type="ARBA" id="ARBA00023242"/>
    </source>
</evidence>
<dbReference type="PANTHER" id="PTHR15348:SF0">
    <property type="entry name" value="PROTEIN DEAD RINGER"/>
    <property type="match status" value="1"/>
</dbReference>
<dbReference type="InterPro" id="IPR001606">
    <property type="entry name" value="ARID_dom"/>
</dbReference>
<gene>
    <name evidence="9" type="primary">LOC100909148</name>
</gene>
<dbReference type="GO" id="GO:0005634">
    <property type="term" value="C:nucleus"/>
    <property type="evidence" value="ECO:0007669"/>
    <property type="project" value="UniProtKB-SubCell"/>
</dbReference>
<evidence type="ECO:0000313" key="8">
    <source>
        <dbReference type="Proteomes" id="UP000694867"/>
    </source>
</evidence>
<name>A0AAJ7SI28_9ACAR</name>
<keyword evidence="4" id="KW-0804">Transcription</keyword>
<feature type="compositionally biased region" description="Polar residues" evidence="6">
    <location>
        <begin position="166"/>
        <end position="180"/>
    </location>
</feature>